<organism evidence="1 2">
    <name type="scientific">Shimazuella alba</name>
    <dbReference type="NCBI Taxonomy" id="2690964"/>
    <lineage>
        <taxon>Bacteria</taxon>
        <taxon>Bacillati</taxon>
        <taxon>Bacillota</taxon>
        <taxon>Bacilli</taxon>
        <taxon>Bacillales</taxon>
        <taxon>Thermoactinomycetaceae</taxon>
        <taxon>Shimazuella</taxon>
    </lineage>
</organism>
<keyword evidence="2" id="KW-1185">Reference proteome</keyword>
<protein>
    <submittedName>
        <fullName evidence="1">DUF4176 domain-containing protein</fullName>
    </submittedName>
</protein>
<dbReference type="InterPro" id="IPR025233">
    <property type="entry name" value="DUF4176"/>
</dbReference>
<comment type="caution">
    <text evidence="1">The sequence shown here is derived from an EMBL/GenBank/DDBJ whole genome shotgun (WGS) entry which is preliminary data.</text>
</comment>
<gene>
    <name evidence="1" type="ORF">GSM42_06835</name>
</gene>
<dbReference type="Proteomes" id="UP000430692">
    <property type="component" value="Unassembled WGS sequence"/>
</dbReference>
<proteinExistence type="predicted"/>
<name>A0A6I4VSL4_9BACL</name>
<evidence type="ECO:0000313" key="2">
    <source>
        <dbReference type="Proteomes" id="UP000430692"/>
    </source>
</evidence>
<evidence type="ECO:0000313" key="1">
    <source>
        <dbReference type="EMBL" id="MXQ53448.1"/>
    </source>
</evidence>
<sequence>MKDVLLNVGTIVKAEIGEEIHTILIIGKRQVKEYKNSYDNEYSYKALDYIGVQLPDGIEEGIYHFNHLDIAEIIYERHVEQ</sequence>
<dbReference type="AlphaFoldDB" id="A0A6I4VSL4"/>
<reference evidence="1 2" key="1">
    <citation type="submission" date="2019-12" db="EMBL/GenBank/DDBJ databases">
        <title>Whole-genome analyses of novel actinobacteria.</title>
        <authorList>
            <person name="Sahin N."/>
            <person name="Saygin H."/>
        </authorList>
    </citation>
    <scope>NUCLEOTIDE SEQUENCE [LARGE SCALE GENOMIC DNA]</scope>
    <source>
        <strain evidence="1 2">KC615</strain>
    </source>
</reference>
<dbReference type="EMBL" id="WUUL01000004">
    <property type="protein sequence ID" value="MXQ53448.1"/>
    <property type="molecule type" value="Genomic_DNA"/>
</dbReference>
<dbReference type="Pfam" id="PF13780">
    <property type="entry name" value="DUF4176"/>
    <property type="match status" value="1"/>
</dbReference>
<accession>A0A6I4VSL4</accession>
<dbReference type="RefSeq" id="WP_160800813.1">
    <property type="nucleotide sequence ID" value="NZ_WUUL01000004.1"/>
</dbReference>